<evidence type="ECO:0000313" key="2">
    <source>
        <dbReference type="EMBL" id="KAE8765807.1"/>
    </source>
</evidence>
<gene>
    <name evidence="2" type="ORF">GB883_01750</name>
</gene>
<keyword evidence="1" id="KW-0732">Signal</keyword>
<name>A0A7J5UU47_9MICO</name>
<feature type="chain" id="PRO_5038690766" description="DUF1257 domain-containing protein" evidence="1">
    <location>
        <begin position="17"/>
        <end position="164"/>
    </location>
</feature>
<proteinExistence type="predicted"/>
<dbReference type="AlphaFoldDB" id="A0A7J5UU47"/>
<sequence>MSVSLILLPIGLLAAAAGGVAEVAAAGARAVEDAEAAAHRPVRVRTRMKDVGLLAAALRSLGAVDVTTDHGEVSGTVGDAVVTMRLTEAEVWEAHVAGAAGQEVSEAEATALVQELDGAYAAMVQQAVARKIRERADAAGFELTSEHVERDDTLTMVLTVKDHA</sequence>
<dbReference type="Proteomes" id="UP000451860">
    <property type="component" value="Unassembled WGS sequence"/>
</dbReference>
<reference evidence="2 3" key="1">
    <citation type="submission" date="2019-10" db="EMBL/GenBank/DDBJ databases">
        <title>Georgenia wutianyii sp. nov. and Georgenia yuyongxinii sp. nov. isolated from plateau pika (Ochotona curzoniae) in the Qinghai-Tibet plateau of China.</title>
        <authorList>
            <person name="Tian Z."/>
        </authorList>
    </citation>
    <scope>NUCLEOTIDE SEQUENCE [LARGE SCALE GENOMIC DNA]</scope>
    <source>
        <strain evidence="2 3">DSM 21501</strain>
    </source>
</reference>
<dbReference type="OrthoDB" id="5116898at2"/>
<dbReference type="EMBL" id="WHJE01000004">
    <property type="protein sequence ID" value="KAE8765807.1"/>
    <property type="molecule type" value="Genomic_DNA"/>
</dbReference>
<comment type="caution">
    <text evidence="2">The sequence shown here is derived from an EMBL/GenBank/DDBJ whole genome shotgun (WGS) entry which is preliminary data.</text>
</comment>
<dbReference type="RefSeq" id="WP_152200583.1">
    <property type="nucleotide sequence ID" value="NZ_VUKF01000004.1"/>
</dbReference>
<accession>A0A7J5UU47</accession>
<evidence type="ECO:0000313" key="3">
    <source>
        <dbReference type="Proteomes" id="UP000451860"/>
    </source>
</evidence>
<protein>
    <recommendedName>
        <fullName evidence="4">DUF1257 domain-containing protein</fullName>
    </recommendedName>
</protein>
<keyword evidence="3" id="KW-1185">Reference proteome</keyword>
<feature type="signal peptide" evidence="1">
    <location>
        <begin position="1"/>
        <end position="16"/>
    </location>
</feature>
<evidence type="ECO:0008006" key="4">
    <source>
        <dbReference type="Google" id="ProtNLM"/>
    </source>
</evidence>
<organism evidence="2 3">
    <name type="scientific">Georgenia thermotolerans</name>
    <dbReference type="NCBI Taxonomy" id="527326"/>
    <lineage>
        <taxon>Bacteria</taxon>
        <taxon>Bacillati</taxon>
        <taxon>Actinomycetota</taxon>
        <taxon>Actinomycetes</taxon>
        <taxon>Micrococcales</taxon>
        <taxon>Bogoriellaceae</taxon>
        <taxon>Georgenia</taxon>
    </lineage>
</organism>
<evidence type="ECO:0000256" key="1">
    <source>
        <dbReference type="SAM" id="SignalP"/>
    </source>
</evidence>